<dbReference type="OrthoDB" id="9766909at2"/>
<evidence type="ECO:0000256" key="5">
    <source>
        <dbReference type="ARBA" id="ARBA00022692"/>
    </source>
</evidence>
<comment type="pathway">
    <text evidence="11">Cell wall biogenesis; peptidoglycan biosynthesis.</text>
</comment>
<dbReference type="PANTHER" id="PTHR30400">
    <property type="entry name" value="MONOFUNCTIONAL BIOSYNTHETIC PEPTIDOGLYCAN TRANSGLYCOSYLASE"/>
    <property type="match status" value="1"/>
</dbReference>
<dbReference type="InterPro" id="IPR036950">
    <property type="entry name" value="PBP_transglycosylase"/>
</dbReference>
<evidence type="ECO:0000256" key="8">
    <source>
        <dbReference type="ARBA" id="ARBA00022989"/>
    </source>
</evidence>
<gene>
    <name evidence="11 14" type="primary">mtgA</name>
    <name evidence="14" type="ORF">NBG4_580006</name>
</gene>
<keyword evidence="15" id="KW-1185">Reference proteome</keyword>
<evidence type="ECO:0000256" key="7">
    <source>
        <dbReference type="ARBA" id="ARBA00022984"/>
    </source>
</evidence>
<dbReference type="HAMAP" id="MF_00766">
    <property type="entry name" value="PGT_MtgA"/>
    <property type="match status" value="1"/>
</dbReference>
<reference evidence="15" key="1">
    <citation type="submission" date="2018-03" db="EMBL/GenBank/DDBJ databases">
        <authorList>
            <person name="Zecchin S."/>
        </authorList>
    </citation>
    <scope>NUCLEOTIDE SEQUENCE [LARGE SCALE GENOMIC DNA]</scope>
</reference>
<organism evidence="14 15">
    <name type="scientific">Candidatus Sulfobium mesophilum</name>
    <dbReference type="NCBI Taxonomy" id="2016548"/>
    <lineage>
        <taxon>Bacteria</taxon>
        <taxon>Pseudomonadati</taxon>
        <taxon>Nitrospirota</taxon>
        <taxon>Nitrospiria</taxon>
        <taxon>Nitrospirales</taxon>
        <taxon>Nitrospiraceae</taxon>
        <taxon>Candidatus Sulfobium</taxon>
    </lineage>
</organism>
<keyword evidence="8 11" id="KW-1133">Transmembrane helix</keyword>
<dbReference type="Proteomes" id="UP000245125">
    <property type="component" value="Unassembled WGS sequence"/>
</dbReference>
<dbReference type="EC" id="2.4.99.28" evidence="11"/>
<dbReference type="GO" id="GO:0009252">
    <property type="term" value="P:peptidoglycan biosynthetic process"/>
    <property type="evidence" value="ECO:0007669"/>
    <property type="project" value="UniProtKB-UniRule"/>
</dbReference>
<dbReference type="GO" id="GO:0008955">
    <property type="term" value="F:peptidoglycan glycosyltransferase activity"/>
    <property type="evidence" value="ECO:0007669"/>
    <property type="project" value="UniProtKB-UniRule"/>
</dbReference>
<keyword evidence="2" id="KW-0997">Cell inner membrane</keyword>
<dbReference type="Gene3D" id="1.10.3810.10">
    <property type="entry name" value="Biosynthetic peptidoglycan transglycosylase-like"/>
    <property type="match status" value="1"/>
</dbReference>
<dbReference type="Pfam" id="PF00912">
    <property type="entry name" value="Transgly"/>
    <property type="match status" value="1"/>
</dbReference>
<comment type="similarity">
    <text evidence="11">Belongs to the glycosyltransferase 51 family.</text>
</comment>
<dbReference type="PANTHER" id="PTHR30400:SF0">
    <property type="entry name" value="BIOSYNTHETIC PEPTIDOGLYCAN TRANSGLYCOSYLASE"/>
    <property type="match status" value="1"/>
</dbReference>
<comment type="catalytic activity">
    <reaction evidence="11">
        <text>[GlcNAc-(1-&gt;4)-Mur2Ac(oyl-L-Ala-gamma-D-Glu-L-Lys-D-Ala-D-Ala)](n)-di-trans,octa-cis-undecaprenyl diphosphate + beta-D-GlcNAc-(1-&gt;4)-Mur2Ac(oyl-L-Ala-gamma-D-Glu-L-Lys-D-Ala-D-Ala)-di-trans,octa-cis-undecaprenyl diphosphate = [GlcNAc-(1-&gt;4)-Mur2Ac(oyl-L-Ala-gamma-D-Glu-L-Lys-D-Ala-D-Ala)](n+1)-di-trans,octa-cis-undecaprenyl diphosphate + di-trans,octa-cis-undecaprenyl diphosphate + H(+)</text>
        <dbReference type="Rhea" id="RHEA:23708"/>
        <dbReference type="Rhea" id="RHEA-COMP:9602"/>
        <dbReference type="Rhea" id="RHEA-COMP:9603"/>
        <dbReference type="ChEBI" id="CHEBI:15378"/>
        <dbReference type="ChEBI" id="CHEBI:58405"/>
        <dbReference type="ChEBI" id="CHEBI:60033"/>
        <dbReference type="ChEBI" id="CHEBI:78435"/>
        <dbReference type="EC" id="2.4.99.28"/>
    </reaction>
</comment>
<dbReference type="GO" id="GO:0016763">
    <property type="term" value="F:pentosyltransferase activity"/>
    <property type="evidence" value="ECO:0007669"/>
    <property type="project" value="InterPro"/>
</dbReference>
<evidence type="ECO:0000313" key="14">
    <source>
        <dbReference type="EMBL" id="SPQ01497.1"/>
    </source>
</evidence>
<dbReference type="InterPro" id="IPR011812">
    <property type="entry name" value="Pep_trsgly"/>
</dbReference>
<sequence length="270" mass="31183">MTRTKKKSLFRRLSFFLLFLLLGFVAFQFVYPDVSALKKVNPKKTAMMEYREAEWKREGKKYRVDQRWVSLRAVSPYLVKAVLIGEDDKFWKHEGFDYEAMQKAIEKDLKAQKFKLGGSTISQQLAKNLYLSPSKNPIRKIREAIITWRMEKTLSKKRILELYLNVAEWGDRGIFGIESAARHYYGKPASALGPEEAVRLAAVLPNPRKFSPLGDQRYVVNRSNLIYKIMVRRGIVVPEYEEVEEDKGEPAGPPEQQQSPPPIEGLKPSE</sequence>
<dbReference type="GO" id="GO:0071555">
    <property type="term" value="P:cell wall organization"/>
    <property type="evidence" value="ECO:0007669"/>
    <property type="project" value="UniProtKB-KW"/>
</dbReference>
<dbReference type="UniPathway" id="UPA00219"/>
<evidence type="ECO:0000256" key="4">
    <source>
        <dbReference type="ARBA" id="ARBA00022679"/>
    </source>
</evidence>
<dbReference type="InterPro" id="IPR001264">
    <property type="entry name" value="Glyco_trans_51"/>
</dbReference>
<evidence type="ECO:0000256" key="6">
    <source>
        <dbReference type="ARBA" id="ARBA00022960"/>
    </source>
</evidence>
<name>A0A2U3QJB6_9BACT</name>
<evidence type="ECO:0000256" key="11">
    <source>
        <dbReference type="HAMAP-Rule" id="MF_00766"/>
    </source>
</evidence>
<evidence type="ECO:0000259" key="13">
    <source>
        <dbReference type="Pfam" id="PF00912"/>
    </source>
</evidence>
<dbReference type="AlphaFoldDB" id="A0A2U3QJB6"/>
<keyword evidence="10 11" id="KW-0961">Cell wall biogenesis/degradation</keyword>
<evidence type="ECO:0000256" key="9">
    <source>
        <dbReference type="ARBA" id="ARBA00023136"/>
    </source>
</evidence>
<accession>A0A2U3QJB6</accession>
<dbReference type="NCBIfam" id="TIGR02070">
    <property type="entry name" value="mono_pep_trsgly"/>
    <property type="match status" value="1"/>
</dbReference>
<comment type="subcellular location">
    <subcellularLocation>
        <location evidence="11">Cell membrane</location>
        <topology evidence="11">Single-pass membrane protein</topology>
    </subcellularLocation>
</comment>
<evidence type="ECO:0000256" key="10">
    <source>
        <dbReference type="ARBA" id="ARBA00023316"/>
    </source>
</evidence>
<evidence type="ECO:0000313" key="15">
    <source>
        <dbReference type="Proteomes" id="UP000245125"/>
    </source>
</evidence>
<protein>
    <recommendedName>
        <fullName evidence="11">Biosynthetic peptidoglycan transglycosylase</fullName>
        <ecNumber evidence="11">2.4.99.28</ecNumber>
    </recommendedName>
    <alternativeName>
        <fullName evidence="11">Glycan polymerase</fullName>
    </alternativeName>
    <alternativeName>
        <fullName evidence="11">Peptidoglycan glycosyltransferase MtgA</fullName>
        <shortName evidence="11">PGT</shortName>
    </alternativeName>
</protein>
<dbReference type="GO" id="GO:0008360">
    <property type="term" value="P:regulation of cell shape"/>
    <property type="evidence" value="ECO:0007669"/>
    <property type="project" value="UniProtKB-KW"/>
</dbReference>
<keyword evidence="6 11" id="KW-0133">Cell shape</keyword>
<comment type="function">
    <text evidence="11">Peptidoglycan polymerase that catalyzes glycan chain elongation from lipid-linked precursors.</text>
</comment>
<keyword evidence="9 11" id="KW-0472">Membrane</keyword>
<dbReference type="EMBL" id="OUUY01000106">
    <property type="protein sequence ID" value="SPQ01497.1"/>
    <property type="molecule type" value="Genomic_DNA"/>
</dbReference>
<feature type="region of interest" description="Disordered" evidence="12">
    <location>
        <begin position="242"/>
        <end position="270"/>
    </location>
</feature>
<proteinExistence type="inferred from homology"/>
<evidence type="ECO:0000256" key="12">
    <source>
        <dbReference type="SAM" id="MobiDB-lite"/>
    </source>
</evidence>
<keyword evidence="4 11" id="KW-0808">Transferase</keyword>
<dbReference type="SUPFAM" id="SSF53955">
    <property type="entry name" value="Lysozyme-like"/>
    <property type="match status" value="1"/>
</dbReference>
<dbReference type="InterPro" id="IPR023346">
    <property type="entry name" value="Lysozyme-like_dom_sf"/>
</dbReference>
<keyword evidence="7 11" id="KW-0573">Peptidoglycan synthesis</keyword>
<keyword evidence="5 11" id="KW-0812">Transmembrane</keyword>
<dbReference type="GO" id="GO:0005886">
    <property type="term" value="C:plasma membrane"/>
    <property type="evidence" value="ECO:0007669"/>
    <property type="project" value="UniProtKB-SubCell"/>
</dbReference>
<evidence type="ECO:0000256" key="1">
    <source>
        <dbReference type="ARBA" id="ARBA00022475"/>
    </source>
</evidence>
<dbReference type="GO" id="GO:0009274">
    <property type="term" value="C:peptidoglycan-based cell wall"/>
    <property type="evidence" value="ECO:0007669"/>
    <property type="project" value="InterPro"/>
</dbReference>
<feature type="domain" description="Glycosyl transferase family 51" evidence="13">
    <location>
        <begin position="63"/>
        <end position="230"/>
    </location>
</feature>
<keyword evidence="3 11" id="KW-0328">Glycosyltransferase</keyword>
<evidence type="ECO:0000256" key="2">
    <source>
        <dbReference type="ARBA" id="ARBA00022519"/>
    </source>
</evidence>
<evidence type="ECO:0000256" key="3">
    <source>
        <dbReference type="ARBA" id="ARBA00022676"/>
    </source>
</evidence>
<keyword evidence="1 11" id="KW-1003">Cell membrane</keyword>